<dbReference type="RefSeq" id="WP_015155871.1">
    <property type="nucleotide sequence ID" value="NC_019695.1"/>
</dbReference>
<dbReference type="AlphaFoldDB" id="K9U3X9"/>
<gene>
    <name evidence="7" type="ORF">Chro_3917</name>
</gene>
<dbReference type="PANTHER" id="PTHR44154">
    <property type="entry name" value="QUINONE OXIDOREDUCTASE"/>
    <property type="match status" value="1"/>
</dbReference>
<keyword evidence="8" id="KW-1185">Reference proteome</keyword>
<dbReference type="Pfam" id="PF13602">
    <property type="entry name" value="ADH_zinc_N_2"/>
    <property type="match status" value="1"/>
</dbReference>
<evidence type="ECO:0000256" key="4">
    <source>
        <dbReference type="ARBA" id="ARBA00022857"/>
    </source>
</evidence>
<accession>K9U3X9</accession>
<reference evidence="7 8" key="1">
    <citation type="submission" date="2012-06" db="EMBL/GenBank/DDBJ databases">
        <title>Finished chromosome of genome of Chroococcidiopsis thermalis PCC 7203.</title>
        <authorList>
            <consortium name="US DOE Joint Genome Institute"/>
            <person name="Gugger M."/>
            <person name="Coursin T."/>
            <person name="Rippka R."/>
            <person name="Tandeau De Marsac N."/>
            <person name="Huntemann M."/>
            <person name="Wei C.-L."/>
            <person name="Han J."/>
            <person name="Detter J.C."/>
            <person name="Han C."/>
            <person name="Tapia R."/>
            <person name="Davenport K."/>
            <person name="Daligault H."/>
            <person name="Erkkila T."/>
            <person name="Gu W."/>
            <person name="Munk A.C.C."/>
            <person name="Teshima H."/>
            <person name="Xu Y."/>
            <person name="Chain P."/>
            <person name="Chen A."/>
            <person name="Krypides N."/>
            <person name="Mavromatis K."/>
            <person name="Markowitz V."/>
            <person name="Szeto E."/>
            <person name="Ivanova N."/>
            <person name="Mikhailova N."/>
            <person name="Ovchinnikova G."/>
            <person name="Pagani I."/>
            <person name="Pati A."/>
            <person name="Goodwin L."/>
            <person name="Peters L."/>
            <person name="Pitluck S."/>
            <person name="Woyke T."/>
            <person name="Kerfeld C."/>
        </authorList>
    </citation>
    <scope>NUCLEOTIDE SEQUENCE [LARGE SCALE GENOMIC DNA]</scope>
    <source>
        <strain evidence="7 8">PCC 7203</strain>
    </source>
</reference>
<dbReference type="InterPro" id="IPR020843">
    <property type="entry name" value="ER"/>
</dbReference>
<dbReference type="SMART" id="SM00829">
    <property type="entry name" value="PKS_ER"/>
    <property type="match status" value="1"/>
</dbReference>
<dbReference type="SUPFAM" id="SSF50129">
    <property type="entry name" value="GroES-like"/>
    <property type="match status" value="1"/>
</dbReference>
<dbReference type="GO" id="GO:0008270">
    <property type="term" value="F:zinc ion binding"/>
    <property type="evidence" value="ECO:0007669"/>
    <property type="project" value="InterPro"/>
</dbReference>
<dbReference type="PANTHER" id="PTHR44154:SF1">
    <property type="entry name" value="QUINONE OXIDOREDUCTASE"/>
    <property type="match status" value="1"/>
</dbReference>
<dbReference type="KEGG" id="cthe:Chro_3917"/>
<dbReference type="PROSITE" id="PS01162">
    <property type="entry name" value="QOR_ZETA_CRYSTAL"/>
    <property type="match status" value="1"/>
</dbReference>
<keyword evidence="3" id="KW-0963">Cytoplasm</keyword>
<proteinExistence type="predicted"/>
<dbReference type="InParanoid" id="K9U3X9"/>
<dbReference type="InterPro" id="IPR051603">
    <property type="entry name" value="Zinc-ADH_QOR/CCCR"/>
</dbReference>
<dbReference type="eggNOG" id="COG0604">
    <property type="taxonomic scope" value="Bacteria"/>
</dbReference>
<dbReference type="OrthoDB" id="9792162at2"/>
<keyword evidence="4" id="KW-0521">NADP</keyword>
<dbReference type="GO" id="GO:0005737">
    <property type="term" value="C:cytoplasm"/>
    <property type="evidence" value="ECO:0007669"/>
    <property type="project" value="UniProtKB-SubCell"/>
</dbReference>
<evidence type="ECO:0000259" key="6">
    <source>
        <dbReference type="SMART" id="SM00829"/>
    </source>
</evidence>
<organism evidence="7 8">
    <name type="scientific">Chroococcidiopsis thermalis (strain PCC 7203)</name>
    <dbReference type="NCBI Taxonomy" id="251229"/>
    <lineage>
        <taxon>Bacteria</taxon>
        <taxon>Bacillati</taxon>
        <taxon>Cyanobacteriota</taxon>
        <taxon>Cyanophyceae</taxon>
        <taxon>Chroococcidiopsidales</taxon>
        <taxon>Chroococcidiopsidaceae</taxon>
        <taxon>Chroococcidiopsis</taxon>
    </lineage>
</organism>
<dbReference type="STRING" id="251229.Chro_3917"/>
<comment type="subunit">
    <text evidence="2">Homotetramer.</text>
</comment>
<dbReference type="EMBL" id="CP003597">
    <property type="protein sequence ID" value="AFY89328.1"/>
    <property type="molecule type" value="Genomic_DNA"/>
</dbReference>
<feature type="domain" description="Enoyl reductase (ER)" evidence="6">
    <location>
        <begin position="13"/>
        <end position="317"/>
    </location>
</feature>
<keyword evidence="5" id="KW-0694">RNA-binding</keyword>
<dbReference type="InterPro" id="IPR002364">
    <property type="entry name" value="Quin_OxRdtase/zeta-crystal_CS"/>
</dbReference>
<name>K9U3X9_CHRTP</name>
<sequence>MECMKAAVLTTFGGAESFEIQTVPKPIPKPNQVLVRVCATSINPVDYQTRRGDYKDLVRLPAIIGVDISGVIETVGESVTDFEVGNEVYYSPQIFGESGSYAQYHVADAGIVALKPSNLSHIEAACFPLAGGTAWDCLVTRVNLQVGESVLIHAGAGGVGSMAIQLAKAMGAYVFTTCSSKNLDFVKKLGADRAIDYKNEDYAEVIYQETDELGVDLVLDTIGGQTIQRSPEIIRSFGRLVSIVDTQTPQSLIEAWGKNLTIHFVLTPQYRAKLDALTKLIERTQLRPVIDSTLSWERIIQAHQRLERGGTQGKIVLEFTKS</sequence>
<dbReference type="Gene3D" id="3.40.50.720">
    <property type="entry name" value="NAD(P)-binding Rossmann-like Domain"/>
    <property type="match status" value="1"/>
</dbReference>
<dbReference type="InterPro" id="IPR036291">
    <property type="entry name" value="NAD(P)-bd_dom_sf"/>
</dbReference>
<dbReference type="InterPro" id="IPR013154">
    <property type="entry name" value="ADH-like_N"/>
</dbReference>
<dbReference type="GO" id="GO:0016491">
    <property type="term" value="F:oxidoreductase activity"/>
    <property type="evidence" value="ECO:0007669"/>
    <property type="project" value="InterPro"/>
</dbReference>
<dbReference type="Pfam" id="PF08240">
    <property type="entry name" value="ADH_N"/>
    <property type="match status" value="1"/>
</dbReference>
<evidence type="ECO:0000313" key="7">
    <source>
        <dbReference type="EMBL" id="AFY89328.1"/>
    </source>
</evidence>
<dbReference type="PATRIC" id="fig|251229.3.peg.4576"/>
<dbReference type="GO" id="GO:0003723">
    <property type="term" value="F:RNA binding"/>
    <property type="evidence" value="ECO:0007669"/>
    <property type="project" value="UniProtKB-KW"/>
</dbReference>
<protein>
    <submittedName>
        <fullName evidence="7">Alcohol dehydrogenase zinc-binding domain protein</fullName>
    </submittedName>
</protein>
<evidence type="ECO:0000256" key="5">
    <source>
        <dbReference type="ARBA" id="ARBA00022884"/>
    </source>
</evidence>
<dbReference type="InterPro" id="IPR011032">
    <property type="entry name" value="GroES-like_sf"/>
</dbReference>
<dbReference type="HOGENOM" id="CLU_026673_3_3_3"/>
<dbReference type="Gene3D" id="3.90.180.10">
    <property type="entry name" value="Medium-chain alcohol dehydrogenases, catalytic domain"/>
    <property type="match status" value="1"/>
</dbReference>
<dbReference type="SUPFAM" id="SSF51735">
    <property type="entry name" value="NAD(P)-binding Rossmann-fold domains"/>
    <property type="match status" value="1"/>
</dbReference>
<evidence type="ECO:0000313" key="8">
    <source>
        <dbReference type="Proteomes" id="UP000010384"/>
    </source>
</evidence>
<evidence type="ECO:0000256" key="1">
    <source>
        <dbReference type="ARBA" id="ARBA00004496"/>
    </source>
</evidence>
<evidence type="ECO:0000256" key="2">
    <source>
        <dbReference type="ARBA" id="ARBA00011881"/>
    </source>
</evidence>
<evidence type="ECO:0000256" key="3">
    <source>
        <dbReference type="ARBA" id="ARBA00022490"/>
    </source>
</evidence>
<dbReference type="Proteomes" id="UP000010384">
    <property type="component" value="Chromosome"/>
</dbReference>
<comment type="subcellular location">
    <subcellularLocation>
        <location evidence="1">Cytoplasm</location>
    </subcellularLocation>
</comment>
<dbReference type="CDD" id="cd08272">
    <property type="entry name" value="MDR6"/>
    <property type="match status" value="1"/>
</dbReference>